<reference evidence="5 7" key="1">
    <citation type="submission" date="2018-09" db="EMBL/GenBank/DDBJ databases">
        <title>Genomic investigation of the strawberry pathogen Phytophthora fragariae indicates pathogenicity is determined by transcriptional variation in three key races.</title>
        <authorList>
            <person name="Adams T.M."/>
            <person name="Armitage A.D."/>
            <person name="Sobczyk M.K."/>
            <person name="Bates H.J."/>
            <person name="Dunwell J.M."/>
            <person name="Nellist C.F."/>
            <person name="Harrison R.J."/>
        </authorList>
    </citation>
    <scope>NUCLEOTIDE SEQUENCE [LARGE SCALE GENOMIC DNA]</scope>
    <source>
        <strain evidence="3 5">SCRP249</strain>
        <strain evidence="2 7">SCRP324</strain>
        <strain evidence="4 6">SCRP333</strain>
    </source>
</reference>
<feature type="region of interest" description="Disordered" evidence="1">
    <location>
        <begin position="1"/>
        <end position="132"/>
    </location>
</feature>
<evidence type="ECO:0000313" key="6">
    <source>
        <dbReference type="Proteomes" id="UP000434957"/>
    </source>
</evidence>
<dbReference type="Proteomes" id="UP000434957">
    <property type="component" value="Unassembled WGS sequence"/>
</dbReference>
<dbReference type="Proteomes" id="UP000435112">
    <property type="component" value="Unassembled WGS sequence"/>
</dbReference>
<feature type="compositionally biased region" description="Basic and acidic residues" evidence="1">
    <location>
        <begin position="105"/>
        <end position="114"/>
    </location>
</feature>
<gene>
    <name evidence="3" type="ORF">PR001_g16416</name>
    <name evidence="2" type="ORF">PR002_g16946</name>
    <name evidence="4" type="ORF">PR003_g25426</name>
</gene>
<keyword evidence="6" id="KW-1185">Reference proteome</keyword>
<dbReference type="EMBL" id="QXFU01001329">
    <property type="protein sequence ID" value="KAE9004804.1"/>
    <property type="molecule type" value="Genomic_DNA"/>
</dbReference>
<evidence type="ECO:0000313" key="3">
    <source>
        <dbReference type="EMBL" id="KAE9009527.1"/>
    </source>
</evidence>
<dbReference type="EMBL" id="QXFT01003052">
    <property type="protein sequence ID" value="KAE9289906.1"/>
    <property type="molecule type" value="Genomic_DNA"/>
</dbReference>
<evidence type="ECO:0000313" key="7">
    <source>
        <dbReference type="Proteomes" id="UP000435112"/>
    </source>
</evidence>
<proteinExistence type="predicted"/>
<evidence type="ECO:0000313" key="2">
    <source>
        <dbReference type="EMBL" id="KAE9004804.1"/>
    </source>
</evidence>
<protein>
    <submittedName>
        <fullName evidence="3">Uncharacterized protein</fullName>
    </submittedName>
</protein>
<name>A0A6A3KV96_9STRA</name>
<accession>A0A6A3KV96</accession>
<dbReference type="OrthoDB" id="129512at2759"/>
<dbReference type="AlphaFoldDB" id="A0A6A3KV96"/>
<comment type="caution">
    <text evidence="3">The sequence shown here is derived from an EMBL/GenBank/DDBJ whole genome shotgun (WGS) entry which is preliminary data.</text>
</comment>
<evidence type="ECO:0000313" key="5">
    <source>
        <dbReference type="Proteomes" id="UP000429607"/>
    </source>
</evidence>
<sequence>MNQPPGNPAEVIDVSTPSPSDEGNNLHIEAMITGRGKRFHADDDEEQRENSAVDSSRLDSKEQAENEDRGSKDRMPTEGEDPKGIQLEEDSTGSEGKRARPGQAPKDKEMKTEEQEPPVQDTDEPTNEPEPMVDLSFSEMYAYLYGEVAGMDVQQAQEVLSAKGYITSMFGKVFASHPAQALPRDKWHYPELHEEETVPLMQLFLLV</sequence>
<feature type="compositionally biased region" description="Basic and acidic residues" evidence="1">
    <location>
        <begin position="48"/>
        <end position="83"/>
    </location>
</feature>
<evidence type="ECO:0000313" key="4">
    <source>
        <dbReference type="EMBL" id="KAE9289906.1"/>
    </source>
</evidence>
<organism evidence="3 5">
    <name type="scientific">Phytophthora rubi</name>
    <dbReference type="NCBI Taxonomy" id="129364"/>
    <lineage>
        <taxon>Eukaryota</taxon>
        <taxon>Sar</taxon>
        <taxon>Stramenopiles</taxon>
        <taxon>Oomycota</taxon>
        <taxon>Peronosporomycetes</taxon>
        <taxon>Peronosporales</taxon>
        <taxon>Peronosporaceae</taxon>
        <taxon>Phytophthora</taxon>
    </lineage>
</organism>
<dbReference type="Proteomes" id="UP000429607">
    <property type="component" value="Unassembled WGS sequence"/>
</dbReference>
<evidence type="ECO:0000256" key="1">
    <source>
        <dbReference type="SAM" id="MobiDB-lite"/>
    </source>
</evidence>
<dbReference type="EMBL" id="QXFV01001294">
    <property type="protein sequence ID" value="KAE9009527.1"/>
    <property type="molecule type" value="Genomic_DNA"/>
</dbReference>